<keyword evidence="2" id="KW-1185">Reference proteome</keyword>
<organism evidence="1 2">
    <name type="scientific">Nephila pilipes</name>
    <name type="common">Giant wood spider</name>
    <name type="synonym">Nephila maculata</name>
    <dbReference type="NCBI Taxonomy" id="299642"/>
    <lineage>
        <taxon>Eukaryota</taxon>
        <taxon>Metazoa</taxon>
        <taxon>Ecdysozoa</taxon>
        <taxon>Arthropoda</taxon>
        <taxon>Chelicerata</taxon>
        <taxon>Arachnida</taxon>
        <taxon>Araneae</taxon>
        <taxon>Araneomorphae</taxon>
        <taxon>Entelegynae</taxon>
        <taxon>Araneoidea</taxon>
        <taxon>Nephilidae</taxon>
        <taxon>Nephila</taxon>
    </lineage>
</organism>
<dbReference type="Proteomes" id="UP000887013">
    <property type="component" value="Unassembled WGS sequence"/>
</dbReference>
<accession>A0A8X6QLB3</accession>
<proteinExistence type="predicted"/>
<gene>
    <name evidence="1" type="ORF">NPIL_356141</name>
</gene>
<name>A0A8X6QLB3_NEPPI</name>
<dbReference type="EMBL" id="BMAW01034000">
    <property type="protein sequence ID" value="GFU32895.1"/>
    <property type="molecule type" value="Genomic_DNA"/>
</dbReference>
<dbReference type="OrthoDB" id="10379342at2759"/>
<comment type="caution">
    <text evidence="1">The sequence shown here is derived from an EMBL/GenBank/DDBJ whole genome shotgun (WGS) entry which is preliminary data.</text>
</comment>
<sequence>MDGGVAFTNLLTCLDSRCLLTDDLLDSLANNLVTWEGHAFLTLLRSRSRGSNIICWLIATMSECWEGRLNSASKTFQPKIINSKKTDQKFNRCPSCCCCTVVIEKRCSFI</sequence>
<evidence type="ECO:0000313" key="1">
    <source>
        <dbReference type="EMBL" id="GFU32895.1"/>
    </source>
</evidence>
<protein>
    <submittedName>
        <fullName evidence="1">Uncharacterized protein</fullName>
    </submittedName>
</protein>
<dbReference type="AlphaFoldDB" id="A0A8X6QLB3"/>
<evidence type="ECO:0000313" key="2">
    <source>
        <dbReference type="Proteomes" id="UP000887013"/>
    </source>
</evidence>
<reference evidence="1" key="1">
    <citation type="submission" date="2020-08" db="EMBL/GenBank/DDBJ databases">
        <title>Multicomponent nature underlies the extraordinary mechanical properties of spider dragline silk.</title>
        <authorList>
            <person name="Kono N."/>
            <person name="Nakamura H."/>
            <person name="Mori M."/>
            <person name="Yoshida Y."/>
            <person name="Ohtoshi R."/>
            <person name="Malay A.D."/>
            <person name="Moran D.A.P."/>
            <person name="Tomita M."/>
            <person name="Numata K."/>
            <person name="Arakawa K."/>
        </authorList>
    </citation>
    <scope>NUCLEOTIDE SEQUENCE</scope>
</reference>